<sequence>MSVYNSLKRARTPDSSRPEDETSSKKPRSSSPSLSSAIKAPVPVRFLIMSDTHDGHDKILKSTPQCDVLLHCGDFTQDGSPEAIKQVLDAFSKIEVELKLFIAGNHEIALDKEYYLSQGGTEEGHQKARRLLCTPGIRFLEEGTHELTLKSGTHFKIFVSPWTPRYGSSAFQYSTHKDRFNQSNMTPSWAENVGTTASIIPESVDIVMTHGPLKYVLDKPGDGTSAGREHLRRAIARTRPRLHCFGHVHKGYGAQRVRYDDRKTIKKEGDDRMVLLPQEWVGKNQAKRKGHANLPPGSAEKFRNNAQETLMVNAVIMDDDDQPENAPWLVELDLPSQEFDSKKVRNLG</sequence>
<dbReference type="AlphaFoldDB" id="A0A9P6GGU1"/>
<keyword evidence="4" id="KW-1185">Reference proteome</keyword>
<dbReference type="EMBL" id="WJXW01000006">
    <property type="protein sequence ID" value="KAF9735426.1"/>
    <property type="molecule type" value="Genomic_DNA"/>
</dbReference>
<comment type="caution">
    <text evidence="3">The sequence shown here is derived from an EMBL/GenBank/DDBJ whole genome shotgun (WGS) entry which is preliminary data.</text>
</comment>
<evidence type="ECO:0000259" key="2">
    <source>
        <dbReference type="Pfam" id="PF00149"/>
    </source>
</evidence>
<gene>
    <name evidence="3" type="ORF">PMIN01_06831</name>
</gene>
<reference evidence="3" key="1">
    <citation type="journal article" date="2020" name="Mol. Plant Microbe Interact.">
        <title>Genome Sequence of the Biocontrol Agent Coniothyrium minitans strain Conio (IMI 134523).</title>
        <authorList>
            <person name="Patel D."/>
            <person name="Shittu T.A."/>
            <person name="Baroncelli R."/>
            <person name="Muthumeenakshi S."/>
            <person name="Osborne T.H."/>
            <person name="Janganan T.K."/>
            <person name="Sreenivasaprasad S."/>
        </authorList>
    </citation>
    <scope>NUCLEOTIDE SEQUENCE</scope>
    <source>
        <strain evidence="3">Conio</strain>
    </source>
</reference>
<dbReference type="OrthoDB" id="630188at2759"/>
<dbReference type="CDD" id="cd07379">
    <property type="entry name" value="MPP_239FB"/>
    <property type="match status" value="1"/>
</dbReference>
<proteinExistence type="predicted"/>
<protein>
    <recommendedName>
        <fullName evidence="2">Calcineurin-like phosphoesterase domain-containing protein</fullName>
    </recommendedName>
</protein>
<feature type="region of interest" description="Disordered" evidence="1">
    <location>
        <begin position="1"/>
        <end position="36"/>
    </location>
</feature>
<dbReference type="InterPro" id="IPR051693">
    <property type="entry name" value="UPF0046_metallophosphoest"/>
</dbReference>
<dbReference type="PANTHER" id="PTHR12905:SF0">
    <property type="entry name" value="CALCINEURIN-LIKE PHOSPHOESTERASE DOMAIN-CONTAINING PROTEIN"/>
    <property type="match status" value="1"/>
</dbReference>
<dbReference type="SUPFAM" id="SSF56300">
    <property type="entry name" value="Metallo-dependent phosphatases"/>
    <property type="match status" value="1"/>
</dbReference>
<dbReference type="Gene3D" id="3.60.21.10">
    <property type="match status" value="1"/>
</dbReference>
<dbReference type="Proteomes" id="UP000756921">
    <property type="component" value="Unassembled WGS sequence"/>
</dbReference>
<evidence type="ECO:0000313" key="4">
    <source>
        <dbReference type="Proteomes" id="UP000756921"/>
    </source>
</evidence>
<evidence type="ECO:0000256" key="1">
    <source>
        <dbReference type="SAM" id="MobiDB-lite"/>
    </source>
</evidence>
<dbReference type="InterPro" id="IPR029052">
    <property type="entry name" value="Metallo-depent_PP-like"/>
</dbReference>
<dbReference type="InterPro" id="IPR004843">
    <property type="entry name" value="Calcineurin-like_PHP"/>
</dbReference>
<name>A0A9P6GGU1_9PLEO</name>
<dbReference type="PANTHER" id="PTHR12905">
    <property type="entry name" value="METALLOPHOSPHOESTERASE"/>
    <property type="match status" value="1"/>
</dbReference>
<dbReference type="Pfam" id="PF00149">
    <property type="entry name" value="Metallophos"/>
    <property type="match status" value="1"/>
</dbReference>
<organism evidence="3 4">
    <name type="scientific">Paraphaeosphaeria minitans</name>
    <dbReference type="NCBI Taxonomy" id="565426"/>
    <lineage>
        <taxon>Eukaryota</taxon>
        <taxon>Fungi</taxon>
        <taxon>Dikarya</taxon>
        <taxon>Ascomycota</taxon>
        <taxon>Pezizomycotina</taxon>
        <taxon>Dothideomycetes</taxon>
        <taxon>Pleosporomycetidae</taxon>
        <taxon>Pleosporales</taxon>
        <taxon>Massarineae</taxon>
        <taxon>Didymosphaeriaceae</taxon>
        <taxon>Paraphaeosphaeria</taxon>
    </lineage>
</organism>
<dbReference type="GO" id="GO:0016787">
    <property type="term" value="F:hydrolase activity"/>
    <property type="evidence" value="ECO:0007669"/>
    <property type="project" value="InterPro"/>
</dbReference>
<feature type="compositionally biased region" description="Basic and acidic residues" evidence="1">
    <location>
        <begin position="11"/>
        <end position="24"/>
    </location>
</feature>
<evidence type="ECO:0000313" key="3">
    <source>
        <dbReference type="EMBL" id="KAF9735426.1"/>
    </source>
</evidence>
<accession>A0A9P6GGU1</accession>
<feature type="domain" description="Calcineurin-like phosphoesterase" evidence="2">
    <location>
        <begin position="45"/>
        <end position="250"/>
    </location>
</feature>